<dbReference type="Proteomes" id="UP000183567">
    <property type="component" value="Unassembled WGS sequence"/>
</dbReference>
<proteinExistence type="predicted"/>
<gene>
    <name evidence="1" type="ORF">AZE42_10762</name>
</gene>
<keyword evidence="2" id="KW-1185">Reference proteome</keyword>
<evidence type="ECO:0000313" key="1">
    <source>
        <dbReference type="EMBL" id="OJA16613.1"/>
    </source>
</evidence>
<dbReference type="AlphaFoldDB" id="A0A1J8Q6G9"/>
<organism evidence="1 2">
    <name type="scientific">Rhizopogon vesiculosus</name>
    <dbReference type="NCBI Taxonomy" id="180088"/>
    <lineage>
        <taxon>Eukaryota</taxon>
        <taxon>Fungi</taxon>
        <taxon>Dikarya</taxon>
        <taxon>Basidiomycota</taxon>
        <taxon>Agaricomycotina</taxon>
        <taxon>Agaricomycetes</taxon>
        <taxon>Agaricomycetidae</taxon>
        <taxon>Boletales</taxon>
        <taxon>Suillineae</taxon>
        <taxon>Rhizopogonaceae</taxon>
        <taxon>Rhizopogon</taxon>
    </lineage>
</organism>
<comment type="caution">
    <text evidence="1">The sequence shown here is derived from an EMBL/GenBank/DDBJ whole genome shotgun (WGS) entry which is preliminary data.</text>
</comment>
<reference evidence="1 2" key="1">
    <citation type="submission" date="2016-03" db="EMBL/GenBank/DDBJ databases">
        <title>Comparative genomics of the ectomycorrhizal sister species Rhizopogon vinicolor and Rhizopogon vesiculosus (Basidiomycota: Boletales) reveals a divergence of the mating type B locus.</title>
        <authorList>
            <person name="Mujic A.B."/>
            <person name="Kuo A."/>
            <person name="Tritt A."/>
            <person name="Lipzen A."/>
            <person name="Chen C."/>
            <person name="Johnson J."/>
            <person name="Sharma A."/>
            <person name="Barry K."/>
            <person name="Grigoriev I.V."/>
            <person name="Spatafora J.W."/>
        </authorList>
    </citation>
    <scope>NUCLEOTIDE SEQUENCE [LARGE SCALE GENOMIC DNA]</scope>
    <source>
        <strain evidence="1 2">AM-OR11-056</strain>
    </source>
</reference>
<accession>A0A1J8Q6G9</accession>
<sequence length="43" mass="4864">MQLPWIMRPTARFRILSPTSLKSARFSALHIVSEPSSDMIGYA</sequence>
<dbReference type="EMBL" id="LVVM01002490">
    <property type="protein sequence ID" value="OJA16613.1"/>
    <property type="molecule type" value="Genomic_DNA"/>
</dbReference>
<name>A0A1J8Q6G9_9AGAM</name>
<protein>
    <submittedName>
        <fullName evidence="1">Uncharacterized protein</fullName>
    </submittedName>
</protein>
<evidence type="ECO:0000313" key="2">
    <source>
        <dbReference type="Proteomes" id="UP000183567"/>
    </source>
</evidence>